<dbReference type="EMBL" id="JBHUIR010000010">
    <property type="protein sequence ID" value="MFD2258603.1"/>
    <property type="molecule type" value="Genomic_DNA"/>
</dbReference>
<dbReference type="Gene3D" id="6.10.250.730">
    <property type="match status" value="1"/>
</dbReference>
<dbReference type="InterPro" id="IPR010385">
    <property type="entry name" value="DUF982"/>
</dbReference>
<keyword evidence="2" id="KW-1185">Reference proteome</keyword>
<gene>
    <name evidence="1" type="ORF">ACFSMZ_02305</name>
</gene>
<name>A0ABW5DDK8_9HYPH</name>
<dbReference type="Proteomes" id="UP001597373">
    <property type="component" value="Unassembled WGS sequence"/>
</dbReference>
<evidence type="ECO:0000313" key="1">
    <source>
        <dbReference type="EMBL" id="MFD2258603.1"/>
    </source>
</evidence>
<organism evidence="1 2">
    <name type="scientific">Chelativorans composti</name>
    <dbReference type="NCBI Taxonomy" id="768533"/>
    <lineage>
        <taxon>Bacteria</taxon>
        <taxon>Pseudomonadati</taxon>
        <taxon>Pseudomonadota</taxon>
        <taxon>Alphaproteobacteria</taxon>
        <taxon>Hyphomicrobiales</taxon>
        <taxon>Phyllobacteriaceae</taxon>
        <taxon>Chelativorans</taxon>
    </lineage>
</organism>
<dbReference type="RefSeq" id="WP_345097764.1">
    <property type="nucleotide sequence ID" value="NZ_BAABGS010000009.1"/>
</dbReference>
<sequence>MTDITFPEPVIVRMPDRPERKVSTAFEALECLESAWPQSARGAHWRRAMIACRDALDGWRTGAEARRLFLEAASYAGVAYSGRRRSVNARPPISQSPLATSAG</sequence>
<proteinExistence type="predicted"/>
<reference evidence="2" key="1">
    <citation type="journal article" date="2019" name="Int. J. Syst. Evol. Microbiol.">
        <title>The Global Catalogue of Microorganisms (GCM) 10K type strain sequencing project: providing services to taxonomists for standard genome sequencing and annotation.</title>
        <authorList>
            <consortium name="The Broad Institute Genomics Platform"/>
            <consortium name="The Broad Institute Genome Sequencing Center for Infectious Disease"/>
            <person name="Wu L."/>
            <person name="Ma J."/>
        </authorList>
    </citation>
    <scope>NUCLEOTIDE SEQUENCE [LARGE SCALE GENOMIC DNA]</scope>
    <source>
        <strain evidence="2">KCTC 23707</strain>
    </source>
</reference>
<protein>
    <submittedName>
        <fullName evidence="1">DUF982 domain-containing protein</fullName>
    </submittedName>
</protein>
<comment type="caution">
    <text evidence="1">The sequence shown here is derived from an EMBL/GenBank/DDBJ whole genome shotgun (WGS) entry which is preliminary data.</text>
</comment>
<evidence type="ECO:0000313" key="2">
    <source>
        <dbReference type="Proteomes" id="UP001597373"/>
    </source>
</evidence>
<accession>A0ABW5DDK8</accession>
<dbReference type="Pfam" id="PF06169">
    <property type="entry name" value="DUF982"/>
    <property type="match status" value="1"/>
</dbReference>